<reference evidence="1 2" key="1">
    <citation type="submission" date="2021-03" db="EMBL/GenBank/DDBJ databases">
        <authorList>
            <person name="King G.J."/>
            <person name="Bancroft I."/>
            <person name="Baten A."/>
            <person name="Bloomfield J."/>
            <person name="Borpatragohain P."/>
            <person name="He Z."/>
            <person name="Irish N."/>
            <person name="Irwin J."/>
            <person name="Liu K."/>
            <person name="Mauleon R.P."/>
            <person name="Moore J."/>
            <person name="Morris R."/>
            <person name="Ostergaard L."/>
            <person name="Wang B."/>
            <person name="Wells R."/>
        </authorList>
    </citation>
    <scope>NUCLEOTIDE SEQUENCE [LARGE SCALE GENOMIC DNA]</scope>
    <source>
        <strain evidence="1">R-o-18</strain>
        <tissue evidence="1">Leaf</tissue>
    </source>
</reference>
<comment type="caution">
    <text evidence="1">The sequence shown here is derived from an EMBL/GenBank/DDBJ whole genome shotgun (WGS) entry which is preliminary data.</text>
</comment>
<protein>
    <submittedName>
        <fullName evidence="1">Uncharacterized protein</fullName>
    </submittedName>
</protein>
<keyword evidence="2" id="KW-1185">Reference proteome</keyword>
<organism evidence="1 2">
    <name type="scientific">Brassica rapa subsp. trilocularis</name>
    <dbReference type="NCBI Taxonomy" id="1813537"/>
    <lineage>
        <taxon>Eukaryota</taxon>
        <taxon>Viridiplantae</taxon>
        <taxon>Streptophyta</taxon>
        <taxon>Embryophyta</taxon>
        <taxon>Tracheophyta</taxon>
        <taxon>Spermatophyta</taxon>
        <taxon>Magnoliopsida</taxon>
        <taxon>eudicotyledons</taxon>
        <taxon>Gunneridae</taxon>
        <taxon>Pentapetalae</taxon>
        <taxon>rosids</taxon>
        <taxon>malvids</taxon>
        <taxon>Brassicales</taxon>
        <taxon>Brassicaceae</taxon>
        <taxon>Brassiceae</taxon>
        <taxon>Brassica</taxon>
    </lineage>
</organism>
<evidence type="ECO:0000313" key="1">
    <source>
        <dbReference type="EMBL" id="KAG5384663.1"/>
    </source>
</evidence>
<proteinExistence type="predicted"/>
<dbReference type="EMBL" id="JADBGQ010000008">
    <property type="protein sequence ID" value="KAG5384663.1"/>
    <property type="molecule type" value="Genomic_DNA"/>
</dbReference>
<gene>
    <name evidence="1" type="primary">A09g511170.1_BraROA</name>
    <name evidence="1" type="ORF">IGI04_036133</name>
</gene>
<evidence type="ECO:0000313" key="2">
    <source>
        <dbReference type="Proteomes" id="UP000823674"/>
    </source>
</evidence>
<name>A0ABQ7LDL2_BRACM</name>
<dbReference type="Proteomes" id="UP000823674">
    <property type="component" value="Chromosome A09"/>
</dbReference>
<sequence>MENHLCFDPGTTPTTPLSTDIQKHCEKLDLINSLPEMFVKISSQDVKSFGFDKFVKHNKGFDHLEKSFELVLQQPNLCFRKPCDSFVWLKDNGFYLSFSSHELITGNLVASTCVLDKFMVKTLLEHKSPRVKSDFCDSVLKLDSLCVETDKLWHNLRSILKNCVVLSFDVILVYNTFFEKYFELLISDSQSELNLLCSDFEKAKHDLKLLNIISCFDTILVYAHMILSQRSKSIDRDYKPQVWIFMYTRKMASILQESKMDLRTNNFQERENDAPWIVDPGQDGAQLDPTEVSPSDDATMVEPEANLEKKGLREWMQPYGCISVDATPMEGTKWKQQSIDLEDIMELDTHEHFGRVRRSDTYLGELVELNQSDTYISELDELSELSDSSLELNELSDTKDGAGLVSGRNGSVLHQIRPDLSSVHFKPILLKNSKKESERKSWSCMGKRIQQKTLISHILLCISNTCNPINKAYEPRNKATFFLFLLSLSPFFFVKHFLFLGVVSSKNPSFLGLVCHIKQQLKFDSMKKLSVPLVSPVNPYVLPLGSSYPLSPIE</sequence>
<accession>A0ABQ7LDL2</accession>